<dbReference type="AlphaFoldDB" id="A0A1F6C7I6"/>
<protein>
    <recommendedName>
        <fullName evidence="1">HTH cro/C1-type domain-containing protein</fullName>
    </recommendedName>
</protein>
<dbReference type="InterPro" id="IPR010982">
    <property type="entry name" value="Lambda_DNA-bd_dom_sf"/>
</dbReference>
<dbReference type="EMBL" id="MFKF01000386">
    <property type="protein sequence ID" value="OGG45105.1"/>
    <property type="molecule type" value="Genomic_DNA"/>
</dbReference>
<dbReference type="SMART" id="SM00530">
    <property type="entry name" value="HTH_XRE"/>
    <property type="match status" value="1"/>
</dbReference>
<dbReference type="PROSITE" id="PS50943">
    <property type="entry name" value="HTH_CROC1"/>
    <property type="match status" value="1"/>
</dbReference>
<evidence type="ECO:0000313" key="3">
    <source>
        <dbReference type="Proteomes" id="UP000178606"/>
    </source>
</evidence>
<gene>
    <name evidence="2" type="ORF">A3F84_11810</name>
</gene>
<comment type="caution">
    <text evidence="2">The sequence shown here is derived from an EMBL/GenBank/DDBJ whole genome shotgun (WGS) entry which is preliminary data.</text>
</comment>
<dbReference type="CDD" id="cd00093">
    <property type="entry name" value="HTH_XRE"/>
    <property type="match status" value="1"/>
</dbReference>
<dbReference type="Pfam" id="PF01381">
    <property type="entry name" value="HTH_3"/>
    <property type="match status" value="1"/>
</dbReference>
<sequence length="122" mass="13961">MQAVVKTPRIEIQIKGKIPKRLLSVLKEEYGDRVRVSEDDDTETVSIFETDWYQEIKSKTIPGDNLRIYRKNAGMTQARLGEMLGGIPRQHISNMEQGTRSISVKIARKLANLFNVSPEKFI</sequence>
<evidence type="ECO:0000259" key="1">
    <source>
        <dbReference type="PROSITE" id="PS50943"/>
    </source>
</evidence>
<evidence type="ECO:0000313" key="2">
    <source>
        <dbReference type="EMBL" id="OGG45105.1"/>
    </source>
</evidence>
<dbReference type="SUPFAM" id="SSF47413">
    <property type="entry name" value="lambda repressor-like DNA-binding domains"/>
    <property type="match status" value="1"/>
</dbReference>
<feature type="domain" description="HTH cro/C1-type" evidence="1">
    <location>
        <begin position="66"/>
        <end position="121"/>
    </location>
</feature>
<organism evidence="2 3">
    <name type="scientific">Handelsmanbacteria sp. (strain RIFCSPLOWO2_12_FULL_64_10)</name>
    <dbReference type="NCBI Taxonomy" id="1817868"/>
    <lineage>
        <taxon>Bacteria</taxon>
        <taxon>Candidatus Handelsmaniibacteriota</taxon>
    </lineage>
</organism>
<proteinExistence type="predicted"/>
<dbReference type="Gene3D" id="1.10.260.40">
    <property type="entry name" value="lambda repressor-like DNA-binding domains"/>
    <property type="match status" value="1"/>
</dbReference>
<dbReference type="Proteomes" id="UP000178606">
    <property type="component" value="Unassembled WGS sequence"/>
</dbReference>
<accession>A0A1F6C7I6</accession>
<dbReference type="InterPro" id="IPR001387">
    <property type="entry name" value="Cro/C1-type_HTH"/>
</dbReference>
<reference evidence="2 3" key="1">
    <citation type="journal article" date="2016" name="Nat. Commun.">
        <title>Thousands of microbial genomes shed light on interconnected biogeochemical processes in an aquifer system.</title>
        <authorList>
            <person name="Anantharaman K."/>
            <person name="Brown C.T."/>
            <person name="Hug L.A."/>
            <person name="Sharon I."/>
            <person name="Castelle C.J."/>
            <person name="Probst A.J."/>
            <person name="Thomas B.C."/>
            <person name="Singh A."/>
            <person name="Wilkins M.J."/>
            <person name="Karaoz U."/>
            <person name="Brodie E.L."/>
            <person name="Williams K.H."/>
            <person name="Hubbard S.S."/>
            <person name="Banfield J.F."/>
        </authorList>
    </citation>
    <scope>NUCLEOTIDE SEQUENCE [LARGE SCALE GENOMIC DNA]</scope>
    <source>
        <strain evidence="3">RIFCSPLOWO2_12_FULL_64_10</strain>
    </source>
</reference>
<dbReference type="GO" id="GO:0003677">
    <property type="term" value="F:DNA binding"/>
    <property type="evidence" value="ECO:0007669"/>
    <property type="project" value="InterPro"/>
</dbReference>
<name>A0A1F6C7I6_HANXR</name>